<dbReference type="AlphaFoldDB" id="A0A812PWY9"/>
<keyword evidence="3" id="KW-1185">Reference proteome</keyword>
<gene>
    <name evidence="2" type="primary">APK2A</name>
    <name evidence="2" type="ORF">SNEC2469_LOCUS9103</name>
</gene>
<sequence>MATRVGRHWQSRLFEAWLPNPQQRACISRSALQISWSRSGGDVTILAEGSNPLLVDAIPLHRGSSTSLKPGAEITFRYEMHVLLRLRFAVVENWLPQPPQRKAQFWTGSPLKPQDNMCTFLTLGALVSMRQLPAQTEALRVMSRGRDAAPSVFLKNPAKARQDGSKVPPGRRVQSQPLS</sequence>
<evidence type="ECO:0000256" key="1">
    <source>
        <dbReference type="SAM" id="MobiDB-lite"/>
    </source>
</evidence>
<reference evidence="2" key="1">
    <citation type="submission" date="2021-02" db="EMBL/GenBank/DDBJ databases">
        <authorList>
            <person name="Dougan E. K."/>
            <person name="Rhodes N."/>
            <person name="Thang M."/>
            <person name="Chan C."/>
        </authorList>
    </citation>
    <scope>NUCLEOTIDE SEQUENCE</scope>
</reference>
<dbReference type="EMBL" id="CAJNJA010014809">
    <property type="protein sequence ID" value="CAE7350648.1"/>
    <property type="molecule type" value="Genomic_DNA"/>
</dbReference>
<dbReference type="SUPFAM" id="SSF49879">
    <property type="entry name" value="SMAD/FHA domain"/>
    <property type="match status" value="1"/>
</dbReference>
<proteinExistence type="predicted"/>
<dbReference type="OrthoDB" id="1714095at2759"/>
<evidence type="ECO:0000313" key="2">
    <source>
        <dbReference type="EMBL" id="CAE7350648.1"/>
    </source>
</evidence>
<dbReference type="Proteomes" id="UP000601435">
    <property type="component" value="Unassembled WGS sequence"/>
</dbReference>
<feature type="region of interest" description="Disordered" evidence="1">
    <location>
        <begin position="150"/>
        <end position="179"/>
    </location>
</feature>
<evidence type="ECO:0000313" key="3">
    <source>
        <dbReference type="Proteomes" id="UP000601435"/>
    </source>
</evidence>
<organism evidence="2 3">
    <name type="scientific">Symbiodinium necroappetens</name>
    <dbReference type="NCBI Taxonomy" id="1628268"/>
    <lineage>
        <taxon>Eukaryota</taxon>
        <taxon>Sar</taxon>
        <taxon>Alveolata</taxon>
        <taxon>Dinophyceae</taxon>
        <taxon>Suessiales</taxon>
        <taxon>Symbiodiniaceae</taxon>
        <taxon>Symbiodinium</taxon>
    </lineage>
</organism>
<name>A0A812PWY9_9DINO</name>
<protein>
    <submittedName>
        <fullName evidence="2">APK2A protein</fullName>
    </submittedName>
</protein>
<comment type="caution">
    <text evidence="2">The sequence shown here is derived from an EMBL/GenBank/DDBJ whole genome shotgun (WGS) entry which is preliminary data.</text>
</comment>
<dbReference type="InterPro" id="IPR008984">
    <property type="entry name" value="SMAD_FHA_dom_sf"/>
</dbReference>
<accession>A0A812PWY9</accession>